<keyword evidence="2" id="KW-1185">Reference proteome</keyword>
<protein>
    <submittedName>
        <fullName evidence="1">Uncharacterized protein</fullName>
    </submittedName>
</protein>
<sequence length="144" mass="15385">MWQCAQRTIGRGGAPAVADAARDAAAAEVVGVATDGPTAQGARSVVVMSPWSYGGETLYFVAEFSCCREFAALLFIISLRRSNTVYSRSEPVSPSDLHEDMMFCQCVGSSNFMFGSRNQHSSSRISLDVRQGGSMELSTVSAIT</sequence>
<organism evidence="1 2">
    <name type="scientific">Setaria viridis</name>
    <name type="common">Green bristlegrass</name>
    <name type="synonym">Setaria italica subsp. viridis</name>
    <dbReference type="NCBI Taxonomy" id="4556"/>
    <lineage>
        <taxon>Eukaryota</taxon>
        <taxon>Viridiplantae</taxon>
        <taxon>Streptophyta</taxon>
        <taxon>Embryophyta</taxon>
        <taxon>Tracheophyta</taxon>
        <taxon>Spermatophyta</taxon>
        <taxon>Magnoliopsida</taxon>
        <taxon>Liliopsida</taxon>
        <taxon>Poales</taxon>
        <taxon>Poaceae</taxon>
        <taxon>PACMAD clade</taxon>
        <taxon>Panicoideae</taxon>
        <taxon>Panicodae</taxon>
        <taxon>Paniceae</taxon>
        <taxon>Cenchrinae</taxon>
        <taxon>Setaria</taxon>
    </lineage>
</organism>
<dbReference type="EMBL" id="CM016560">
    <property type="protein sequence ID" value="TKV93779.1"/>
    <property type="molecule type" value="Genomic_DNA"/>
</dbReference>
<dbReference type="Gramene" id="TKV93779">
    <property type="protein sequence ID" value="TKV93779"/>
    <property type="gene ID" value="SEVIR_9G251100v2"/>
</dbReference>
<name>A0A4U6SXP2_SETVI</name>
<evidence type="ECO:0000313" key="2">
    <source>
        <dbReference type="Proteomes" id="UP000298652"/>
    </source>
</evidence>
<gene>
    <name evidence="1" type="ORF">SEVIR_9G251100v2</name>
</gene>
<accession>A0A4U6SXP2</accession>
<dbReference type="Proteomes" id="UP000298652">
    <property type="component" value="Chromosome 9"/>
</dbReference>
<dbReference type="AlphaFoldDB" id="A0A4U6SXP2"/>
<proteinExistence type="predicted"/>
<reference evidence="1" key="1">
    <citation type="submission" date="2019-03" db="EMBL/GenBank/DDBJ databases">
        <title>WGS assembly of Setaria viridis.</title>
        <authorList>
            <person name="Huang P."/>
            <person name="Jenkins J."/>
            <person name="Grimwood J."/>
            <person name="Barry K."/>
            <person name="Healey A."/>
            <person name="Mamidi S."/>
            <person name="Sreedasyam A."/>
            <person name="Shu S."/>
            <person name="Feldman M."/>
            <person name="Wu J."/>
            <person name="Yu Y."/>
            <person name="Chen C."/>
            <person name="Johnson J."/>
            <person name="Rokhsar D."/>
            <person name="Baxter I."/>
            <person name="Schmutz J."/>
            <person name="Brutnell T."/>
            <person name="Kellogg E."/>
        </authorList>
    </citation>
    <scope>NUCLEOTIDE SEQUENCE [LARGE SCALE GENOMIC DNA]</scope>
</reference>
<evidence type="ECO:0000313" key="1">
    <source>
        <dbReference type="EMBL" id="TKV93779.1"/>
    </source>
</evidence>